<dbReference type="AlphaFoldDB" id="A0A7S0SV05"/>
<evidence type="ECO:0000313" key="2">
    <source>
        <dbReference type="EMBL" id="CAD8717605.1"/>
    </source>
</evidence>
<name>A0A7S0SV05_9STRA</name>
<reference evidence="2" key="1">
    <citation type="submission" date="2021-01" db="EMBL/GenBank/DDBJ databases">
        <authorList>
            <person name="Corre E."/>
            <person name="Pelletier E."/>
            <person name="Niang G."/>
            <person name="Scheremetjew M."/>
            <person name="Finn R."/>
            <person name="Kale V."/>
            <person name="Holt S."/>
            <person name="Cochrane G."/>
            <person name="Meng A."/>
            <person name="Brown T."/>
            <person name="Cohen L."/>
        </authorList>
    </citation>
    <scope>NUCLEOTIDE SEQUENCE</scope>
    <source>
        <strain evidence="2">UTEXLB2642</strain>
    </source>
</reference>
<feature type="transmembrane region" description="Helical" evidence="1">
    <location>
        <begin position="6"/>
        <end position="24"/>
    </location>
</feature>
<gene>
    <name evidence="2" type="ORF">CNEB1095_LOCUS2428</name>
</gene>
<keyword evidence="1" id="KW-0472">Membrane</keyword>
<evidence type="ECO:0000256" key="1">
    <source>
        <dbReference type="SAM" id="Phobius"/>
    </source>
</evidence>
<dbReference type="EMBL" id="HBFD01003721">
    <property type="protein sequence ID" value="CAD8717605.1"/>
    <property type="molecule type" value="Transcribed_RNA"/>
</dbReference>
<keyword evidence="1" id="KW-1133">Transmembrane helix</keyword>
<accession>A0A7S0SV05</accession>
<proteinExistence type="predicted"/>
<keyword evidence="1" id="KW-0812">Transmembrane</keyword>
<organism evidence="2">
    <name type="scientific">Chromulina nebulosa</name>
    <dbReference type="NCBI Taxonomy" id="96789"/>
    <lineage>
        <taxon>Eukaryota</taxon>
        <taxon>Sar</taxon>
        <taxon>Stramenopiles</taxon>
        <taxon>Ochrophyta</taxon>
        <taxon>Chrysophyceae</taxon>
        <taxon>Chromulinales</taxon>
        <taxon>Chromulinaceae</taxon>
        <taxon>Chromulina</taxon>
    </lineage>
</organism>
<protein>
    <submittedName>
        <fullName evidence="2">Uncharacterized protein</fullName>
    </submittedName>
</protein>
<sequence length="237" mass="27297">MVNIYINLMIITVMMMSIISINSLNHIYISKSYRSNELVMKSYSSSIDNNYNIPIYHKNGIETELECKSESCILTQEQSEVSKPIKQIQNKDTRYCYFDRDHKCKYNNDKSCKIDGRPCTSNRNYLDHIYGSHSYPTLSNNQLKSRDAAVIIPYVSNMHAHDMNNQALKDSPIESNNMKSSINSNRNKVNTKAAVCSDDNALSNKYHWIESIVVNGVKTIFKVMVSVINYILWKPLK</sequence>